<evidence type="ECO:0000313" key="2">
    <source>
        <dbReference type="EMBL" id="GAA1553723.1"/>
    </source>
</evidence>
<organism evidence="2 3">
    <name type="scientific">Dactylosporangium maewongense</name>
    <dbReference type="NCBI Taxonomy" id="634393"/>
    <lineage>
        <taxon>Bacteria</taxon>
        <taxon>Bacillati</taxon>
        <taxon>Actinomycetota</taxon>
        <taxon>Actinomycetes</taxon>
        <taxon>Micromonosporales</taxon>
        <taxon>Micromonosporaceae</taxon>
        <taxon>Dactylosporangium</taxon>
    </lineage>
</organism>
<dbReference type="RefSeq" id="WP_344510055.1">
    <property type="nucleotide sequence ID" value="NZ_BAAAQD010000023.1"/>
</dbReference>
<comment type="caution">
    <text evidence="2">The sequence shown here is derived from an EMBL/GenBank/DDBJ whole genome shotgun (WGS) entry which is preliminary data.</text>
</comment>
<feature type="compositionally biased region" description="Basic residues" evidence="1">
    <location>
        <begin position="38"/>
        <end position="50"/>
    </location>
</feature>
<protein>
    <recommendedName>
        <fullName evidence="4">Secreted protein</fullName>
    </recommendedName>
</protein>
<name>A0ABN2C775_9ACTN</name>
<sequence length="81" mass="9191">MRVFRLSGVGLLNWTPPVLLLAPAPPYDRIWYPAPHRRRRRPELRPRRPPVLRPHAPGTGVRDFMSVPVTFTAKTGGFAVP</sequence>
<gene>
    <name evidence="2" type="ORF">GCM10009827_088110</name>
</gene>
<dbReference type="EMBL" id="BAAAQD010000023">
    <property type="protein sequence ID" value="GAA1553723.1"/>
    <property type="molecule type" value="Genomic_DNA"/>
</dbReference>
<keyword evidence="3" id="KW-1185">Reference proteome</keyword>
<evidence type="ECO:0000313" key="3">
    <source>
        <dbReference type="Proteomes" id="UP001501470"/>
    </source>
</evidence>
<proteinExistence type="predicted"/>
<evidence type="ECO:0000256" key="1">
    <source>
        <dbReference type="SAM" id="MobiDB-lite"/>
    </source>
</evidence>
<reference evidence="2 3" key="1">
    <citation type="journal article" date="2019" name="Int. J. Syst. Evol. Microbiol.">
        <title>The Global Catalogue of Microorganisms (GCM) 10K type strain sequencing project: providing services to taxonomists for standard genome sequencing and annotation.</title>
        <authorList>
            <consortium name="The Broad Institute Genomics Platform"/>
            <consortium name="The Broad Institute Genome Sequencing Center for Infectious Disease"/>
            <person name="Wu L."/>
            <person name="Ma J."/>
        </authorList>
    </citation>
    <scope>NUCLEOTIDE SEQUENCE [LARGE SCALE GENOMIC DNA]</scope>
    <source>
        <strain evidence="2 3">JCM 15933</strain>
    </source>
</reference>
<evidence type="ECO:0008006" key="4">
    <source>
        <dbReference type="Google" id="ProtNLM"/>
    </source>
</evidence>
<dbReference type="Proteomes" id="UP001501470">
    <property type="component" value="Unassembled WGS sequence"/>
</dbReference>
<accession>A0ABN2C775</accession>
<feature type="region of interest" description="Disordered" evidence="1">
    <location>
        <begin position="38"/>
        <end position="59"/>
    </location>
</feature>